<evidence type="ECO:0000313" key="3">
    <source>
        <dbReference type="Proteomes" id="UP000053859"/>
    </source>
</evidence>
<dbReference type="PATRIC" id="fig|146537.3.peg.3812"/>
<organism evidence="2 3">
    <name type="scientific">Streptomyces azureus</name>
    <dbReference type="NCBI Taxonomy" id="146537"/>
    <lineage>
        <taxon>Bacteria</taxon>
        <taxon>Bacillati</taxon>
        <taxon>Actinomycetota</taxon>
        <taxon>Actinomycetes</taxon>
        <taxon>Kitasatosporales</taxon>
        <taxon>Streptomycetaceae</taxon>
        <taxon>Streptomyces</taxon>
    </lineage>
</organism>
<dbReference type="Proteomes" id="UP000053859">
    <property type="component" value="Unassembled WGS sequence"/>
</dbReference>
<proteinExistence type="predicted"/>
<dbReference type="RefSeq" id="WP_059418280.1">
    <property type="nucleotide sequence ID" value="NZ_DF968274.1"/>
</dbReference>
<keyword evidence="3" id="KW-1185">Reference proteome</keyword>
<protein>
    <submittedName>
        <fullName evidence="2">Uncharacterized protein</fullName>
    </submittedName>
</protein>
<dbReference type="EMBL" id="DF968274">
    <property type="protein sequence ID" value="GAP48759.1"/>
    <property type="molecule type" value="Genomic_DNA"/>
</dbReference>
<evidence type="ECO:0000313" key="2">
    <source>
        <dbReference type="EMBL" id="GAP48759.1"/>
    </source>
</evidence>
<accession>A0A0K8PMW5</accession>
<sequence length="95" mass="10272">MSPLDPGIPSGAPLDFPHLYTADKNPDVDHDPESHTGWIVTLHDANGEPVRELYNTSGEHRVDCVQDSAAAAQAIVIEQRRAVLRATVLPRIAAP</sequence>
<name>A0A0K8PMW5_STRAJ</name>
<gene>
    <name evidence="2" type="ORF">SAZU_3595</name>
</gene>
<evidence type="ECO:0000256" key="1">
    <source>
        <dbReference type="SAM" id="MobiDB-lite"/>
    </source>
</evidence>
<feature type="compositionally biased region" description="Basic and acidic residues" evidence="1">
    <location>
        <begin position="24"/>
        <end position="34"/>
    </location>
</feature>
<reference evidence="2" key="1">
    <citation type="journal article" date="2015" name="Genome Announc.">
        <title>Draft Genome Sequence of Thiostrepton-Producing Streptomyces azureus ATCC 14921.</title>
        <authorList>
            <person name="Sakihara K."/>
            <person name="Maeda J."/>
            <person name="Tashiro K."/>
            <person name="Fujino Y."/>
            <person name="Kuhara S."/>
            <person name="Ohshima T."/>
            <person name="Ogata S."/>
            <person name="Doi K."/>
        </authorList>
    </citation>
    <scope>NUCLEOTIDE SEQUENCE [LARGE SCALE GENOMIC DNA]</scope>
    <source>
        <strain evidence="2">ATCC14921</strain>
    </source>
</reference>
<feature type="region of interest" description="Disordered" evidence="1">
    <location>
        <begin position="1"/>
        <end position="35"/>
    </location>
</feature>
<dbReference type="AlphaFoldDB" id="A0A0K8PMW5"/>